<organism evidence="8 9">
    <name type="scientific">Aquamicrobium soli</name>
    <dbReference type="NCBI Taxonomy" id="1811518"/>
    <lineage>
        <taxon>Bacteria</taxon>
        <taxon>Pseudomonadati</taxon>
        <taxon>Pseudomonadota</taxon>
        <taxon>Alphaproteobacteria</taxon>
        <taxon>Hyphomicrobiales</taxon>
        <taxon>Phyllobacteriaceae</taxon>
        <taxon>Aquamicrobium</taxon>
    </lineage>
</organism>
<evidence type="ECO:0000259" key="7">
    <source>
        <dbReference type="Pfam" id="PF12698"/>
    </source>
</evidence>
<feature type="domain" description="ABC-2 type transporter transmembrane" evidence="7">
    <location>
        <begin position="23"/>
        <end position="366"/>
    </location>
</feature>
<feature type="transmembrane region" description="Helical" evidence="6">
    <location>
        <begin position="186"/>
        <end position="208"/>
    </location>
</feature>
<dbReference type="InterPro" id="IPR013525">
    <property type="entry name" value="ABC2_TM"/>
</dbReference>
<keyword evidence="5 6" id="KW-0472">Membrane</keyword>
<evidence type="ECO:0000313" key="9">
    <source>
        <dbReference type="Proteomes" id="UP001595583"/>
    </source>
</evidence>
<evidence type="ECO:0000313" key="8">
    <source>
        <dbReference type="EMBL" id="MFC3209233.1"/>
    </source>
</evidence>
<keyword evidence="2" id="KW-1003">Cell membrane</keyword>
<sequence length="379" mass="40059">MSGLAATFRDELRRIFANWPVFSVLVAAVAFYSVFYPQPYLNEALRDVAVVVVDQDQTVSSRDLSRRIDASPDVAVVSVLPDYPAAQRQVFARDASGIVVIPQGFERDLLSGRPSPVALYADASYFLIYQKVALAVSGVTRTLGAEVMAKRLVAQGTDVAVAAGVADPMPLTAIALFNPQGGYASYLLPAAFILILQQTLLIGVGLAGTLLRDGPPPPATPLARVLGKLLAYLALEAFVVPFCLVAVPYLYGIPRIGGLFPLLAYAVLFVLAVGALGLVVAGTFRTSYAVQLAMAAIGMPLFFLSGFSWPAEAMPTPILWLARLVPSTSAIDGLVQIGQMGASLADLRQPAFILFALAVGYGGIAVALESRRGQGSSLR</sequence>
<comment type="caution">
    <text evidence="8">The sequence shown here is derived from an EMBL/GenBank/DDBJ whole genome shotgun (WGS) entry which is preliminary data.</text>
</comment>
<comment type="subcellular location">
    <subcellularLocation>
        <location evidence="1">Cell membrane</location>
        <topology evidence="1">Multi-pass membrane protein</topology>
    </subcellularLocation>
</comment>
<evidence type="ECO:0000256" key="5">
    <source>
        <dbReference type="ARBA" id="ARBA00023136"/>
    </source>
</evidence>
<proteinExistence type="predicted"/>
<dbReference type="Gene3D" id="3.40.1710.10">
    <property type="entry name" value="abc type-2 transporter like domain"/>
    <property type="match status" value="1"/>
</dbReference>
<feature type="transmembrane region" description="Helical" evidence="6">
    <location>
        <begin position="350"/>
        <end position="368"/>
    </location>
</feature>
<evidence type="ECO:0000256" key="2">
    <source>
        <dbReference type="ARBA" id="ARBA00022475"/>
    </source>
</evidence>
<dbReference type="PANTHER" id="PTHR30294">
    <property type="entry name" value="MEMBRANE COMPONENT OF ABC TRANSPORTER YHHJ-RELATED"/>
    <property type="match status" value="1"/>
</dbReference>
<name>A0ABV7KIB7_9HYPH</name>
<dbReference type="Pfam" id="PF12698">
    <property type="entry name" value="ABC2_membrane_3"/>
    <property type="match status" value="1"/>
</dbReference>
<accession>A0ABV7KIB7</accession>
<feature type="transmembrane region" description="Helical" evidence="6">
    <location>
        <begin position="288"/>
        <end position="309"/>
    </location>
</feature>
<keyword evidence="9" id="KW-1185">Reference proteome</keyword>
<dbReference type="PANTHER" id="PTHR30294:SF46">
    <property type="entry name" value="ABC TRANSPORTER PERMEASE"/>
    <property type="match status" value="1"/>
</dbReference>
<evidence type="ECO:0000256" key="1">
    <source>
        <dbReference type="ARBA" id="ARBA00004651"/>
    </source>
</evidence>
<feature type="transmembrane region" description="Helical" evidence="6">
    <location>
        <begin position="16"/>
        <end position="35"/>
    </location>
</feature>
<feature type="transmembrane region" description="Helical" evidence="6">
    <location>
        <begin position="229"/>
        <end position="250"/>
    </location>
</feature>
<feature type="transmembrane region" description="Helical" evidence="6">
    <location>
        <begin position="262"/>
        <end position="281"/>
    </location>
</feature>
<evidence type="ECO:0000256" key="4">
    <source>
        <dbReference type="ARBA" id="ARBA00022989"/>
    </source>
</evidence>
<reference evidence="9" key="1">
    <citation type="journal article" date="2019" name="Int. J. Syst. Evol. Microbiol.">
        <title>The Global Catalogue of Microorganisms (GCM) 10K type strain sequencing project: providing services to taxonomists for standard genome sequencing and annotation.</title>
        <authorList>
            <consortium name="The Broad Institute Genomics Platform"/>
            <consortium name="The Broad Institute Genome Sequencing Center for Infectious Disease"/>
            <person name="Wu L."/>
            <person name="Ma J."/>
        </authorList>
    </citation>
    <scope>NUCLEOTIDE SEQUENCE [LARGE SCALE GENOMIC DNA]</scope>
    <source>
        <strain evidence="9">KCTC 52165</strain>
    </source>
</reference>
<keyword evidence="3 6" id="KW-0812">Transmembrane</keyword>
<protein>
    <submittedName>
        <fullName evidence="8">ABC transporter permease</fullName>
    </submittedName>
</protein>
<dbReference type="RefSeq" id="WP_378225449.1">
    <property type="nucleotide sequence ID" value="NZ_JBHRTK010000034.1"/>
</dbReference>
<dbReference type="InterPro" id="IPR051449">
    <property type="entry name" value="ABC-2_transporter_component"/>
</dbReference>
<evidence type="ECO:0000256" key="3">
    <source>
        <dbReference type="ARBA" id="ARBA00022692"/>
    </source>
</evidence>
<dbReference type="EMBL" id="JBHRTK010000034">
    <property type="protein sequence ID" value="MFC3209233.1"/>
    <property type="molecule type" value="Genomic_DNA"/>
</dbReference>
<evidence type="ECO:0000256" key="6">
    <source>
        <dbReference type="SAM" id="Phobius"/>
    </source>
</evidence>
<dbReference type="Proteomes" id="UP001595583">
    <property type="component" value="Unassembled WGS sequence"/>
</dbReference>
<keyword evidence="4 6" id="KW-1133">Transmembrane helix</keyword>
<gene>
    <name evidence="8" type="ORF">ACFOHJ_23715</name>
</gene>